<sequence length="83" mass="9194">MTIGNRLIRRGEKVTLWWASANRDDAYYEQPFAFDIGRQKNLHMAFGGGGTYLSWRSAGEAGNARNFAPPAGSGGWLQAGWRC</sequence>
<dbReference type="Gene3D" id="1.10.630.10">
    <property type="entry name" value="Cytochrome P450"/>
    <property type="match status" value="1"/>
</dbReference>
<dbReference type="RefSeq" id="WP_114049075.1">
    <property type="nucleotide sequence ID" value="NZ_CP030180.1"/>
</dbReference>
<evidence type="ECO:0000256" key="2">
    <source>
        <dbReference type="ARBA" id="ARBA00010617"/>
    </source>
</evidence>
<dbReference type="InterPro" id="IPR036396">
    <property type="entry name" value="Cyt_P450_sf"/>
</dbReference>
<dbReference type="GO" id="GO:0005506">
    <property type="term" value="F:iron ion binding"/>
    <property type="evidence" value="ECO:0007669"/>
    <property type="project" value="InterPro"/>
</dbReference>
<protein>
    <submittedName>
        <fullName evidence="3">Uncharacterized protein</fullName>
    </submittedName>
</protein>
<gene>
    <name evidence="3" type="ORF">D9O31_27365</name>
</gene>
<comment type="cofactor">
    <cofactor evidence="1">
        <name>heme</name>
        <dbReference type="ChEBI" id="CHEBI:30413"/>
    </cofactor>
</comment>
<organism evidence="3">
    <name type="scientific">Salmonella enterica</name>
    <name type="common">Salmonella choleraesuis</name>
    <dbReference type="NCBI Taxonomy" id="28901"/>
    <lineage>
        <taxon>Bacteria</taxon>
        <taxon>Pseudomonadati</taxon>
        <taxon>Pseudomonadota</taxon>
        <taxon>Gammaproteobacteria</taxon>
        <taxon>Enterobacterales</taxon>
        <taxon>Enterobacteriaceae</taxon>
        <taxon>Salmonella</taxon>
    </lineage>
</organism>
<dbReference type="GO" id="GO:0020037">
    <property type="term" value="F:heme binding"/>
    <property type="evidence" value="ECO:0007669"/>
    <property type="project" value="InterPro"/>
</dbReference>
<evidence type="ECO:0000313" key="3">
    <source>
        <dbReference type="EMBL" id="MMS80088.1"/>
    </source>
</evidence>
<dbReference type="EMBL" id="RWAH01000071">
    <property type="protein sequence ID" value="MMS80088.1"/>
    <property type="molecule type" value="Genomic_DNA"/>
</dbReference>
<dbReference type="SUPFAM" id="SSF48264">
    <property type="entry name" value="Cytochrome P450"/>
    <property type="match status" value="1"/>
</dbReference>
<proteinExistence type="inferred from homology"/>
<evidence type="ECO:0000256" key="1">
    <source>
        <dbReference type="ARBA" id="ARBA00001971"/>
    </source>
</evidence>
<dbReference type="GO" id="GO:0004497">
    <property type="term" value="F:monooxygenase activity"/>
    <property type="evidence" value="ECO:0007669"/>
    <property type="project" value="InterPro"/>
</dbReference>
<dbReference type="Proteomes" id="UP000839526">
    <property type="component" value="Unassembled WGS sequence"/>
</dbReference>
<dbReference type="GO" id="GO:0016705">
    <property type="term" value="F:oxidoreductase activity, acting on paired donors, with incorporation or reduction of molecular oxygen"/>
    <property type="evidence" value="ECO:0007669"/>
    <property type="project" value="InterPro"/>
</dbReference>
<dbReference type="PANTHER" id="PTHR46696">
    <property type="entry name" value="P450, PUTATIVE (EUROFUNG)-RELATED"/>
    <property type="match status" value="1"/>
</dbReference>
<comment type="similarity">
    <text evidence="2">Belongs to the cytochrome P450 family.</text>
</comment>
<reference evidence="3" key="1">
    <citation type="submission" date="2018-10" db="EMBL/GenBank/DDBJ databases">
        <authorList>
            <consortium name="PulseNet: The National Subtyping Network for Foodborne Disease Surveillance"/>
            <person name="Tarr C.L."/>
            <person name="Trees E."/>
            <person name="Katz L.S."/>
            <person name="Carleton-Romer H.A."/>
            <person name="Stroika S."/>
            <person name="Kucerova Z."/>
            <person name="Roache K.F."/>
            <person name="Sabol A.L."/>
            <person name="Besser J."/>
            <person name="Gerner-Smidt P."/>
        </authorList>
    </citation>
    <scope>NUCLEOTIDE SEQUENCE [LARGE SCALE GENOMIC DNA]</scope>
    <source>
        <strain evidence="3">PNUSAS052121</strain>
    </source>
</reference>
<accession>A0A3V7YZD0</accession>
<comment type="caution">
    <text evidence="3">The sequence shown here is derived from an EMBL/GenBank/DDBJ whole genome shotgun (WGS) entry which is preliminary data.</text>
</comment>
<dbReference type="AlphaFoldDB" id="A0A3V7YZD0"/>
<name>A0A3V7YZD0_SALER</name>
<dbReference type="PANTHER" id="PTHR46696:SF1">
    <property type="entry name" value="CYTOCHROME P450 YJIB-RELATED"/>
    <property type="match status" value="1"/>
</dbReference>